<feature type="compositionally biased region" description="Low complexity" evidence="4">
    <location>
        <begin position="122"/>
        <end position="133"/>
    </location>
</feature>
<comment type="caution">
    <text evidence="5">The sequence shown here is derived from an EMBL/GenBank/DDBJ whole genome shotgun (WGS) entry which is preliminary data.</text>
</comment>
<comment type="similarity">
    <text evidence="1">Belongs to the annexin family.</text>
</comment>
<dbReference type="InterPro" id="IPR018502">
    <property type="entry name" value="Annexin_repeat"/>
</dbReference>
<dbReference type="GO" id="GO:0005886">
    <property type="term" value="C:plasma membrane"/>
    <property type="evidence" value="ECO:0007669"/>
    <property type="project" value="TreeGrafter"/>
</dbReference>
<dbReference type="PANTHER" id="PTHR10502:SF102">
    <property type="entry name" value="ANNEXIN B11"/>
    <property type="match status" value="1"/>
</dbReference>
<dbReference type="InterPro" id="IPR037104">
    <property type="entry name" value="Annexin_sf"/>
</dbReference>
<feature type="region of interest" description="Disordered" evidence="4">
    <location>
        <begin position="1"/>
        <end position="227"/>
    </location>
</feature>
<dbReference type="PRINTS" id="PR00196">
    <property type="entry name" value="ANNEXIN"/>
</dbReference>
<evidence type="ECO:0000313" key="5">
    <source>
        <dbReference type="EMBL" id="KAH7366950.1"/>
    </source>
</evidence>
<dbReference type="Gene3D" id="1.10.220.10">
    <property type="entry name" value="Annexin"/>
    <property type="match status" value="4"/>
</dbReference>
<reference evidence="5" key="1">
    <citation type="journal article" date="2021" name="Nat. Commun.">
        <title>Genetic determinants of endophytism in the Arabidopsis root mycobiome.</title>
        <authorList>
            <person name="Mesny F."/>
            <person name="Miyauchi S."/>
            <person name="Thiergart T."/>
            <person name="Pickel B."/>
            <person name="Atanasova L."/>
            <person name="Karlsson M."/>
            <person name="Huettel B."/>
            <person name="Barry K.W."/>
            <person name="Haridas S."/>
            <person name="Chen C."/>
            <person name="Bauer D."/>
            <person name="Andreopoulos W."/>
            <person name="Pangilinan J."/>
            <person name="LaButti K."/>
            <person name="Riley R."/>
            <person name="Lipzen A."/>
            <person name="Clum A."/>
            <person name="Drula E."/>
            <person name="Henrissat B."/>
            <person name="Kohler A."/>
            <person name="Grigoriev I.V."/>
            <person name="Martin F.M."/>
            <person name="Hacquard S."/>
        </authorList>
    </citation>
    <scope>NUCLEOTIDE SEQUENCE</scope>
    <source>
        <strain evidence="5">MPI-CAGE-AT-0016</strain>
    </source>
</reference>
<dbReference type="GO" id="GO:0001786">
    <property type="term" value="F:phosphatidylserine binding"/>
    <property type="evidence" value="ECO:0007669"/>
    <property type="project" value="TreeGrafter"/>
</dbReference>
<keyword evidence="3" id="KW-0041">Annexin</keyword>
<dbReference type="GO" id="GO:0005544">
    <property type="term" value="F:calcium-dependent phospholipid binding"/>
    <property type="evidence" value="ECO:0007669"/>
    <property type="project" value="InterPro"/>
</dbReference>
<name>A0A8K0TG55_9PEZI</name>
<protein>
    <recommendedName>
        <fullName evidence="7">Annexin</fullName>
    </recommendedName>
</protein>
<dbReference type="SMART" id="SM00335">
    <property type="entry name" value="ANX"/>
    <property type="match status" value="4"/>
</dbReference>
<evidence type="ECO:0008006" key="7">
    <source>
        <dbReference type="Google" id="ProtNLM"/>
    </source>
</evidence>
<keyword evidence="6" id="KW-1185">Reference proteome</keyword>
<dbReference type="PANTHER" id="PTHR10502">
    <property type="entry name" value="ANNEXIN"/>
    <property type="match status" value="1"/>
</dbReference>
<dbReference type="GO" id="GO:0005634">
    <property type="term" value="C:nucleus"/>
    <property type="evidence" value="ECO:0007669"/>
    <property type="project" value="TreeGrafter"/>
</dbReference>
<evidence type="ECO:0000256" key="3">
    <source>
        <dbReference type="ARBA" id="ARBA00023216"/>
    </source>
</evidence>
<dbReference type="Pfam" id="PF00191">
    <property type="entry name" value="Annexin"/>
    <property type="match status" value="3"/>
</dbReference>
<evidence type="ECO:0000313" key="6">
    <source>
        <dbReference type="Proteomes" id="UP000813385"/>
    </source>
</evidence>
<evidence type="ECO:0000256" key="2">
    <source>
        <dbReference type="ARBA" id="ARBA00022737"/>
    </source>
</evidence>
<dbReference type="AlphaFoldDB" id="A0A8K0TG55"/>
<dbReference type="GO" id="GO:0005509">
    <property type="term" value="F:calcium ion binding"/>
    <property type="evidence" value="ECO:0007669"/>
    <property type="project" value="InterPro"/>
</dbReference>
<organism evidence="5 6">
    <name type="scientific">Plectosphaerella cucumerina</name>
    <dbReference type="NCBI Taxonomy" id="40658"/>
    <lineage>
        <taxon>Eukaryota</taxon>
        <taxon>Fungi</taxon>
        <taxon>Dikarya</taxon>
        <taxon>Ascomycota</taxon>
        <taxon>Pezizomycotina</taxon>
        <taxon>Sordariomycetes</taxon>
        <taxon>Hypocreomycetidae</taxon>
        <taxon>Glomerellales</taxon>
        <taxon>Plectosphaerellaceae</taxon>
        <taxon>Plectosphaerella</taxon>
    </lineage>
</organism>
<feature type="compositionally biased region" description="Low complexity" evidence="4">
    <location>
        <begin position="29"/>
        <end position="70"/>
    </location>
</feature>
<feature type="compositionally biased region" description="Pro residues" evidence="4">
    <location>
        <begin position="71"/>
        <end position="81"/>
    </location>
</feature>
<sequence>MSSQQPYYGGGQPAYPGGPPPPGPPGSAPPGAGYQQPPYQQQQQQPGYQQPPYQQQPYGYQQGQPPAGAGYPPPGGPPQQGQPPYGQQPPQQQYYGQPPQQQQPGQPPHQQQPPYGAPSPQPGYGQYQQQPPYGQQPPPGQQQYGQQPPPGQPPYNQPPYGQQPPPGQAPYGQQPPPGQQPYGQQPPYGAPQPGAPQQQWNQNQPPPGAAPYGAYGAPVAPTPASQGYDQAQKAWVQPVDTSSDGEVLRKAMKGMGCDEKALIRIFTSPKYANPWAMAQLVRDYNARFVRDLAKDIESETRGDLETTLLALLRGPLENDARILDKALNRLGTDEEALNDVLMCRSNADLRAIQVEYKRLKNRDLLTDIKNDVDDNLFRLYSMILSGNRAEDAAPVVAHEIDAKVTEIQRATEGMIGANAVAVAQVLSSSSPAQIAAIAEAYQRKYHRRLTEVIEKEFRGDMEDALLRMVEGAQDRGRADAARLWAPLMRASRKDTLFINRVVALYWDRPRLDAAKAAYKTKFGRPLAKDVKEILSGDYEDIIRALIGDK</sequence>
<dbReference type="OrthoDB" id="37886at2759"/>
<keyword evidence="2" id="KW-0677">Repeat</keyword>
<evidence type="ECO:0000256" key="4">
    <source>
        <dbReference type="SAM" id="MobiDB-lite"/>
    </source>
</evidence>
<feature type="compositionally biased region" description="Pro residues" evidence="4">
    <location>
        <begin position="147"/>
        <end position="179"/>
    </location>
</feature>
<feature type="compositionally biased region" description="Low complexity" evidence="4">
    <location>
        <begin position="82"/>
        <end position="104"/>
    </location>
</feature>
<dbReference type="SUPFAM" id="SSF47874">
    <property type="entry name" value="Annexin"/>
    <property type="match status" value="1"/>
</dbReference>
<feature type="compositionally biased region" description="Pro residues" evidence="4">
    <location>
        <begin position="105"/>
        <end position="121"/>
    </location>
</feature>
<dbReference type="GO" id="GO:0012506">
    <property type="term" value="C:vesicle membrane"/>
    <property type="evidence" value="ECO:0007669"/>
    <property type="project" value="TreeGrafter"/>
</dbReference>
<dbReference type="InterPro" id="IPR001464">
    <property type="entry name" value="Annexin"/>
</dbReference>
<dbReference type="EMBL" id="JAGPXD010000002">
    <property type="protein sequence ID" value="KAH7366950.1"/>
    <property type="molecule type" value="Genomic_DNA"/>
</dbReference>
<feature type="compositionally biased region" description="Pro residues" evidence="4">
    <location>
        <begin position="16"/>
        <end position="28"/>
    </location>
</feature>
<dbReference type="Proteomes" id="UP000813385">
    <property type="component" value="Unassembled WGS sequence"/>
</dbReference>
<evidence type="ECO:0000256" key="1">
    <source>
        <dbReference type="ARBA" id="ARBA00007831"/>
    </source>
</evidence>
<proteinExistence type="inferred from homology"/>
<gene>
    <name evidence="5" type="ORF">B0T11DRAFT_274432</name>
</gene>
<accession>A0A8K0TG55</accession>
<dbReference type="PROSITE" id="PS51897">
    <property type="entry name" value="ANNEXIN_2"/>
    <property type="match status" value="4"/>
</dbReference>
<dbReference type="GO" id="GO:0005737">
    <property type="term" value="C:cytoplasm"/>
    <property type="evidence" value="ECO:0007669"/>
    <property type="project" value="TreeGrafter"/>
</dbReference>